<evidence type="ECO:0000313" key="1">
    <source>
        <dbReference type="EMBL" id="KKO00706.1"/>
    </source>
</evidence>
<protein>
    <recommendedName>
        <fullName evidence="2">Serine aminopeptidase S33 domain-containing protein</fullName>
    </recommendedName>
</protein>
<evidence type="ECO:0008006" key="2">
    <source>
        <dbReference type="Google" id="ProtNLM"/>
    </source>
</evidence>
<comment type="caution">
    <text evidence="1">The sequence shown here is derived from an EMBL/GenBank/DDBJ whole genome shotgun (WGS) entry which is preliminary data.</text>
</comment>
<name>A0A0F9V626_9ZZZZ</name>
<dbReference type="SUPFAM" id="SSF53474">
    <property type="entry name" value="alpha/beta-Hydrolases"/>
    <property type="match status" value="1"/>
</dbReference>
<dbReference type="AlphaFoldDB" id="A0A0F9V626"/>
<dbReference type="EMBL" id="LAZR01000039">
    <property type="protein sequence ID" value="KKO00706.1"/>
    <property type="molecule type" value="Genomic_DNA"/>
</dbReference>
<dbReference type="InterPro" id="IPR029058">
    <property type="entry name" value="AB_hydrolase_fold"/>
</dbReference>
<proteinExistence type="predicted"/>
<gene>
    <name evidence="1" type="ORF">LCGC14_0124800</name>
</gene>
<dbReference type="Gene3D" id="3.40.50.1820">
    <property type="entry name" value="alpha/beta hydrolase"/>
    <property type="match status" value="1"/>
</dbReference>
<organism evidence="1">
    <name type="scientific">marine sediment metagenome</name>
    <dbReference type="NCBI Taxonomy" id="412755"/>
    <lineage>
        <taxon>unclassified sequences</taxon>
        <taxon>metagenomes</taxon>
        <taxon>ecological metagenomes</taxon>
    </lineage>
</organism>
<accession>A0A0F9V626</accession>
<dbReference type="PROSITE" id="PS51257">
    <property type="entry name" value="PROKAR_LIPOPROTEIN"/>
    <property type="match status" value="1"/>
</dbReference>
<sequence>MRGHLNKAAGAAVLMAVVMTSGGCGSLVTFNAEHIDDGIVFVLPGIDGPGLGPLGVMVAVAENTDLAVRQFDWTIPFALVLNQTAEWRNRDMGKLLASQIVEYAQKHPGAPVYLIGHSGGTAVAVWAAEALPADVRIEGIVLLASSLSPGYDLSKALTRINGGIVNVFSRSDSGLLGAGTTMFGTMDGVYGQSAGMAGFYQRGAWGYGGRLVQMEWTGGMSRVGYHGDHFSVCSSSFIAAYIAPMMADGSWQPISPISSADTVTLNVVSR</sequence>
<reference evidence="1" key="1">
    <citation type="journal article" date="2015" name="Nature">
        <title>Complex archaea that bridge the gap between prokaryotes and eukaryotes.</title>
        <authorList>
            <person name="Spang A."/>
            <person name="Saw J.H."/>
            <person name="Jorgensen S.L."/>
            <person name="Zaremba-Niedzwiedzka K."/>
            <person name="Martijn J."/>
            <person name="Lind A.E."/>
            <person name="van Eijk R."/>
            <person name="Schleper C."/>
            <person name="Guy L."/>
            <person name="Ettema T.J."/>
        </authorList>
    </citation>
    <scope>NUCLEOTIDE SEQUENCE</scope>
</reference>